<reference evidence="8" key="1">
    <citation type="journal article" date="2013" name="Proc. Natl. Acad. Sci. U.S.A.">
        <title>Genome structure and metabolic features in the red seaweed Chondrus crispus shed light on evolution of the Archaeplastida.</title>
        <authorList>
            <person name="Collen J."/>
            <person name="Porcel B."/>
            <person name="Carre W."/>
            <person name="Ball S.G."/>
            <person name="Chaparro C."/>
            <person name="Tonon T."/>
            <person name="Barbeyron T."/>
            <person name="Michel G."/>
            <person name="Noel B."/>
            <person name="Valentin K."/>
            <person name="Elias M."/>
            <person name="Artiguenave F."/>
            <person name="Arun A."/>
            <person name="Aury J.M."/>
            <person name="Barbosa-Neto J.F."/>
            <person name="Bothwell J.H."/>
            <person name="Bouget F.Y."/>
            <person name="Brillet L."/>
            <person name="Cabello-Hurtado F."/>
            <person name="Capella-Gutierrez S."/>
            <person name="Charrier B."/>
            <person name="Cladiere L."/>
            <person name="Cock J.M."/>
            <person name="Coelho S.M."/>
            <person name="Colleoni C."/>
            <person name="Czjzek M."/>
            <person name="Da Silva C."/>
            <person name="Delage L."/>
            <person name="Denoeud F."/>
            <person name="Deschamps P."/>
            <person name="Dittami S.M."/>
            <person name="Gabaldon T."/>
            <person name="Gachon C.M."/>
            <person name="Groisillier A."/>
            <person name="Herve C."/>
            <person name="Jabbari K."/>
            <person name="Katinka M."/>
            <person name="Kloareg B."/>
            <person name="Kowalczyk N."/>
            <person name="Labadie K."/>
            <person name="Leblanc C."/>
            <person name="Lopez P.J."/>
            <person name="McLachlan D.H."/>
            <person name="Meslet-Cladiere L."/>
            <person name="Moustafa A."/>
            <person name="Nehr Z."/>
            <person name="Nyvall Collen P."/>
            <person name="Panaud O."/>
            <person name="Partensky F."/>
            <person name="Poulain J."/>
            <person name="Rensing S.A."/>
            <person name="Rousvoal S."/>
            <person name="Samson G."/>
            <person name="Symeonidi A."/>
            <person name="Weissenbach J."/>
            <person name="Zambounis A."/>
            <person name="Wincker P."/>
            <person name="Boyen C."/>
        </authorList>
    </citation>
    <scope>NUCLEOTIDE SEQUENCE [LARGE SCALE GENOMIC DNA]</scope>
    <source>
        <strain evidence="8">cv. Stackhouse</strain>
    </source>
</reference>
<dbReference type="GO" id="GO:0003729">
    <property type="term" value="F:mRNA binding"/>
    <property type="evidence" value="ECO:0007669"/>
    <property type="project" value="InterPro"/>
</dbReference>
<accession>R7QSZ3</accession>
<feature type="region of interest" description="Disordered" evidence="5">
    <location>
        <begin position="254"/>
        <end position="284"/>
    </location>
</feature>
<evidence type="ECO:0000256" key="2">
    <source>
        <dbReference type="ARBA" id="ARBA00022737"/>
    </source>
</evidence>
<dbReference type="AlphaFoldDB" id="R7QSZ3"/>
<evidence type="ECO:0000259" key="6">
    <source>
        <dbReference type="Pfam" id="PF23231"/>
    </source>
</evidence>
<dbReference type="PANTHER" id="PTHR44917:SF1">
    <property type="entry name" value="PROTEIN HIGH CHLOROPHYLL FLUORESCENT 107"/>
    <property type="match status" value="1"/>
</dbReference>
<dbReference type="OrthoDB" id="541719at2759"/>
<evidence type="ECO:0000256" key="1">
    <source>
        <dbReference type="ARBA" id="ARBA00004123"/>
    </source>
</evidence>
<gene>
    <name evidence="7" type="ORF">CHC_T00009332001</name>
</gene>
<dbReference type="OMA" id="WIERRSS"/>
<proteinExistence type="predicted"/>
<dbReference type="SUPFAM" id="SSF48452">
    <property type="entry name" value="TPR-like"/>
    <property type="match status" value="1"/>
</dbReference>
<dbReference type="KEGG" id="ccp:CHC_T00009332001"/>
<feature type="repeat" description="TPR" evidence="4">
    <location>
        <begin position="94"/>
        <end position="127"/>
    </location>
</feature>
<dbReference type="STRING" id="2769.R7QSZ3"/>
<organism evidence="7 8">
    <name type="scientific">Chondrus crispus</name>
    <name type="common">Carrageen Irish moss</name>
    <name type="synonym">Polymorpha crispa</name>
    <dbReference type="NCBI Taxonomy" id="2769"/>
    <lineage>
        <taxon>Eukaryota</taxon>
        <taxon>Rhodophyta</taxon>
        <taxon>Florideophyceae</taxon>
        <taxon>Rhodymeniophycidae</taxon>
        <taxon>Gigartinales</taxon>
        <taxon>Gigartinaceae</taxon>
        <taxon>Chondrus</taxon>
    </lineage>
</organism>
<dbReference type="Gene3D" id="1.25.40.10">
    <property type="entry name" value="Tetratricopeptide repeat domain"/>
    <property type="match status" value="1"/>
</dbReference>
<dbReference type="PROSITE" id="PS50005">
    <property type="entry name" value="TPR"/>
    <property type="match status" value="2"/>
</dbReference>
<dbReference type="Pfam" id="PF14559">
    <property type="entry name" value="TPR_19"/>
    <property type="match status" value="1"/>
</dbReference>
<dbReference type="PhylomeDB" id="R7QSZ3"/>
<dbReference type="SMART" id="SM00028">
    <property type="entry name" value="TPR"/>
    <property type="match status" value="6"/>
</dbReference>
<name>R7QSZ3_CHOCR</name>
<feature type="repeat" description="TPR" evidence="4">
    <location>
        <begin position="162"/>
        <end position="195"/>
    </location>
</feature>
<dbReference type="Pfam" id="PF23231">
    <property type="entry name" value="HAT_Syf1_CNRKL1_C"/>
    <property type="match status" value="1"/>
</dbReference>
<dbReference type="SMART" id="SM00386">
    <property type="entry name" value="HAT"/>
    <property type="match status" value="7"/>
</dbReference>
<comment type="subcellular location">
    <subcellularLocation>
        <location evidence="1">Nucleus</location>
    </subcellularLocation>
</comment>
<dbReference type="RefSeq" id="XP_005711553.1">
    <property type="nucleotide sequence ID" value="XM_005711496.1"/>
</dbReference>
<evidence type="ECO:0000256" key="5">
    <source>
        <dbReference type="SAM" id="MobiDB-lite"/>
    </source>
</evidence>
<dbReference type="Proteomes" id="UP000012073">
    <property type="component" value="Unassembled WGS sequence"/>
</dbReference>
<dbReference type="InterPro" id="IPR044624">
    <property type="entry name" value="Mbb1-like"/>
</dbReference>
<feature type="domain" description="Pre-mRNA-splicing factor Syf1/CRNKL1-like C-terminal HAT-repeats" evidence="6">
    <location>
        <begin position="106"/>
        <end position="248"/>
    </location>
</feature>
<dbReference type="PANTHER" id="PTHR44917">
    <property type="entry name" value="PROTEIN HIGH CHLOROPHYLL FLUORESCENT 107"/>
    <property type="match status" value="1"/>
</dbReference>
<keyword evidence="2" id="KW-0677">Repeat</keyword>
<dbReference type="GeneID" id="17319267"/>
<keyword evidence="3" id="KW-0539">Nucleus</keyword>
<evidence type="ECO:0000256" key="4">
    <source>
        <dbReference type="PROSITE-ProRule" id="PRU00339"/>
    </source>
</evidence>
<dbReference type="InterPro" id="IPR055430">
    <property type="entry name" value="HAT_Syf1_CNRKL1_C"/>
</dbReference>
<evidence type="ECO:0000313" key="7">
    <source>
        <dbReference type="EMBL" id="CDF41259.1"/>
    </source>
</evidence>
<dbReference type="InterPro" id="IPR003107">
    <property type="entry name" value="HAT"/>
</dbReference>
<protein>
    <submittedName>
        <fullName evidence="7">TPR repeat-containing protein</fullName>
    </submittedName>
</protein>
<dbReference type="GO" id="GO:0006397">
    <property type="term" value="P:mRNA processing"/>
    <property type="evidence" value="ECO:0007669"/>
    <property type="project" value="InterPro"/>
</dbReference>
<keyword evidence="8" id="KW-1185">Reference proteome</keyword>
<keyword evidence="4" id="KW-0802">TPR repeat</keyword>
<dbReference type="InterPro" id="IPR011990">
    <property type="entry name" value="TPR-like_helical_dom_sf"/>
</dbReference>
<sequence length="523" mass="59421">MEARCGRVDEAREIFRSGLVEDPNNVRLIHAWAVEEDRAGRPAHAAELFRQCLDIDPDDGIVWQSYALCEERAGNTPVARAVFQQGVEADPTNAYLWSAWGVLEQRHGRLELACDLFEKAVRLNPQHARTFQAWAITKEKMGLHAESEALFRRALDVSPRNAPTLQAYGLFEARRGNLDRARDLFETGIQADPNHAPIWHAWAVMEQREKNYDTARELFDNGVNAAPNSTPMLRAWASMELELGHIDKSRDWMVPPSSRNKWKRGTKQRAYAPGKRDRDKSNDKQISAVGKNLQMLRLMIERRSDEDVRSVMQWLSGRARADRRLADAISARRENDSRRVTEWIERRSTSDIKAFKEWLDDRYEKDSRIGVYIFNWDIPLSKSMSSTPVPVRVSERRGNPVEKPAEWLRLSEEPRMGLQAFDDQLFHRENPTDYGEGIYFMGQIAENLADRAALVLVLSAMTFGLIGVSGYLFDLGYSPSGQSTQTARNIEGAMSKPSGVDAILYEEGGAESVIQSKLGCKRP</sequence>
<dbReference type="Gramene" id="CDF41259">
    <property type="protein sequence ID" value="CDF41259"/>
    <property type="gene ID" value="CHC_T00009332001"/>
</dbReference>
<dbReference type="EMBL" id="HG002333">
    <property type="protein sequence ID" value="CDF41259.1"/>
    <property type="molecule type" value="Genomic_DNA"/>
</dbReference>
<dbReference type="InterPro" id="IPR019734">
    <property type="entry name" value="TPR_rpt"/>
</dbReference>
<evidence type="ECO:0000313" key="8">
    <source>
        <dbReference type="Proteomes" id="UP000012073"/>
    </source>
</evidence>
<feature type="compositionally biased region" description="Basic and acidic residues" evidence="5">
    <location>
        <begin position="274"/>
        <end position="283"/>
    </location>
</feature>
<evidence type="ECO:0000256" key="3">
    <source>
        <dbReference type="ARBA" id="ARBA00023242"/>
    </source>
</evidence>